<dbReference type="Pfam" id="PF08282">
    <property type="entry name" value="Hydrolase_3"/>
    <property type="match status" value="1"/>
</dbReference>
<evidence type="ECO:0000313" key="2">
    <source>
        <dbReference type="Proteomes" id="UP000334923"/>
    </source>
</evidence>
<proteinExistence type="predicted"/>
<organism evidence="1 2">
    <name type="scientific">Methylacidimicrobium tartarophylax</name>
    <dbReference type="NCBI Taxonomy" id="1041768"/>
    <lineage>
        <taxon>Bacteria</taxon>
        <taxon>Pseudomonadati</taxon>
        <taxon>Verrucomicrobiota</taxon>
        <taxon>Methylacidimicrobium</taxon>
    </lineage>
</organism>
<dbReference type="OrthoDB" id="9790031at2"/>
<name>A0A5E6MBT6_9BACT</name>
<dbReference type="PANTHER" id="PTHR10000">
    <property type="entry name" value="PHOSPHOSERINE PHOSPHATASE"/>
    <property type="match status" value="1"/>
</dbReference>
<dbReference type="GO" id="GO:0000287">
    <property type="term" value="F:magnesium ion binding"/>
    <property type="evidence" value="ECO:0007669"/>
    <property type="project" value="TreeGrafter"/>
</dbReference>
<reference evidence="1 2" key="1">
    <citation type="submission" date="2019-09" db="EMBL/GenBank/DDBJ databases">
        <authorList>
            <person name="Cremers G."/>
        </authorList>
    </citation>
    <scope>NUCLEOTIDE SEQUENCE [LARGE SCALE GENOMIC DNA]</scope>
    <source>
        <strain evidence="1">4A</strain>
    </source>
</reference>
<dbReference type="InterPro" id="IPR036412">
    <property type="entry name" value="HAD-like_sf"/>
</dbReference>
<dbReference type="Gene3D" id="3.40.50.1000">
    <property type="entry name" value="HAD superfamily/HAD-like"/>
    <property type="match status" value="2"/>
</dbReference>
<keyword evidence="2" id="KW-1185">Reference proteome</keyword>
<gene>
    <name evidence="1" type="ORF">MAMT_01169</name>
</gene>
<dbReference type="PANTHER" id="PTHR10000:SF8">
    <property type="entry name" value="HAD SUPERFAMILY HYDROLASE-LIKE, TYPE 3"/>
    <property type="match status" value="1"/>
</dbReference>
<evidence type="ECO:0008006" key="3">
    <source>
        <dbReference type="Google" id="ProtNLM"/>
    </source>
</evidence>
<dbReference type="AlphaFoldDB" id="A0A5E6MBT6"/>
<dbReference type="Proteomes" id="UP000334923">
    <property type="component" value="Unassembled WGS sequence"/>
</dbReference>
<sequence>MILRLVCTDFDGTLLPISEEVDRSVCPAFFARLHQLREQRGVVWVINTGRSWESLQRELERQHFPCWPDWVVLGEREVYRIDRHLPIPHRSWNQRCSDLHQELFTATAPLWEGMRDFLQHQTRAIYQSAEWSPVEILASNATEADRIHEKIRDWIRPFPELSLQRNCEGFRFSHRDIHKGSALEAVQKEIGLDASATLAAGDHHNDLPMLDRRYAAFLTCPFNAIPEVKARVSSQGGFLASLPASEGIAEALTQFEA</sequence>
<protein>
    <recommendedName>
        <fullName evidence="3">Sucrose phosphatase-like domain-containing protein</fullName>
    </recommendedName>
</protein>
<dbReference type="EMBL" id="CABFVA020000065">
    <property type="protein sequence ID" value="VVM06380.1"/>
    <property type="molecule type" value="Genomic_DNA"/>
</dbReference>
<accession>A0A5E6MBT6</accession>
<dbReference type="SUPFAM" id="SSF56784">
    <property type="entry name" value="HAD-like"/>
    <property type="match status" value="1"/>
</dbReference>
<dbReference type="GO" id="GO:0016791">
    <property type="term" value="F:phosphatase activity"/>
    <property type="evidence" value="ECO:0007669"/>
    <property type="project" value="TreeGrafter"/>
</dbReference>
<dbReference type="RefSeq" id="WP_142660020.1">
    <property type="nucleotide sequence ID" value="NZ_CABFVA020000065.1"/>
</dbReference>
<dbReference type="InterPro" id="IPR023214">
    <property type="entry name" value="HAD_sf"/>
</dbReference>
<dbReference type="GO" id="GO:0005829">
    <property type="term" value="C:cytosol"/>
    <property type="evidence" value="ECO:0007669"/>
    <property type="project" value="TreeGrafter"/>
</dbReference>
<evidence type="ECO:0000313" key="1">
    <source>
        <dbReference type="EMBL" id="VVM06380.1"/>
    </source>
</evidence>